<name>A0A1Y0HIW8_9BACT</name>
<evidence type="ECO:0000313" key="3">
    <source>
        <dbReference type="Proteomes" id="UP000196005"/>
    </source>
</evidence>
<reference evidence="3" key="1">
    <citation type="submission" date="2017-05" db="EMBL/GenBank/DDBJ databases">
        <title>Dechlorination kinetics govern the competition between two new strains of the genus Sulfurospirillum.</title>
        <authorList>
            <person name="Buttet G.F."/>
            <person name="Murray A.M."/>
            <person name="Goris T."/>
            <person name="Burion M."/>
            <person name="Lin B."/>
            <person name="Rolle M."/>
            <person name="Maillard J."/>
        </authorList>
    </citation>
    <scope>NUCLEOTIDE SEQUENCE [LARGE SCALE GENOMIC DNA]</scope>
    <source>
        <strain evidence="3">SL2-1</strain>
    </source>
</reference>
<dbReference type="KEGG" id="suls:Sdiek1_0882"/>
<proteinExistence type="predicted"/>
<dbReference type="Proteomes" id="UP000196005">
    <property type="component" value="Chromosome"/>
</dbReference>
<sequence>MQWVKQIVFFYRDGFKQMRVGKQLWLIIAIKFFLFFVVLKLFFFPNILQTHFSNDTQRADSVLEHLMQK</sequence>
<keyword evidence="1" id="KW-0472">Membrane</keyword>
<evidence type="ECO:0000313" key="2">
    <source>
        <dbReference type="EMBL" id="ARU48049.1"/>
    </source>
</evidence>
<gene>
    <name evidence="2" type="ORF">Sdiek1_0882</name>
</gene>
<keyword evidence="1" id="KW-0812">Transmembrane</keyword>
<dbReference type="AlphaFoldDB" id="A0A1Y0HIW8"/>
<protein>
    <recommendedName>
        <fullName evidence="4">DUF4492 domain-containing protein</fullName>
    </recommendedName>
</protein>
<organism evidence="2 3">
    <name type="scientific">Sulfurospirillum diekertiae</name>
    <dbReference type="NCBI Taxonomy" id="1854492"/>
    <lineage>
        <taxon>Bacteria</taxon>
        <taxon>Pseudomonadati</taxon>
        <taxon>Campylobacterota</taxon>
        <taxon>Epsilonproteobacteria</taxon>
        <taxon>Campylobacterales</taxon>
        <taxon>Sulfurospirillaceae</taxon>
        <taxon>Sulfurospirillum</taxon>
    </lineage>
</organism>
<evidence type="ECO:0000256" key="1">
    <source>
        <dbReference type="SAM" id="Phobius"/>
    </source>
</evidence>
<feature type="transmembrane region" description="Helical" evidence="1">
    <location>
        <begin position="24"/>
        <end position="44"/>
    </location>
</feature>
<keyword evidence="1" id="KW-1133">Transmembrane helix</keyword>
<evidence type="ECO:0008006" key="4">
    <source>
        <dbReference type="Google" id="ProtNLM"/>
    </source>
</evidence>
<dbReference type="RefSeq" id="WP_087438061.1">
    <property type="nucleotide sequence ID" value="NZ_CP021416.1"/>
</dbReference>
<dbReference type="OrthoDB" id="1122086at2"/>
<accession>A0A1Y0HIW8</accession>
<keyword evidence="3" id="KW-1185">Reference proteome</keyword>
<dbReference type="InterPro" id="IPR027853">
    <property type="entry name" value="DUF4492"/>
</dbReference>
<dbReference type="EMBL" id="CP021416">
    <property type="protein sequence ID" value="ARU48049.1"/>
    <property type="molecule type" value="Genomic_DNA"/>
</dbReference>
<dbReference type="Pfam" id="PF14899">
    <property type="entry name" value="DUF4492"/>
    <property type="match status" value="1"/>
</dbReference>